<dbReference type="AlphaFoldDB" id="A0A0L9U4I1"/>
<protein>
    <submittedName>
        <fullName evidence="1">Uncharacterized protein</fullName>
    </submittedName>
</protein>
<organism evidence="1 2">
    <name type="scientific">Phaseolus angularis</name>
    <name type="common">Azuki bean</name>
    <name type="synonym">Vigna angularis</name>
    <dbReference type="NCBI Taxonomy" id="3914"/>
    <lineage>
        <taxon>Eukaryota</taxon>
        <taxon>Viridiplantae</taxon>
        <taxon>Streptophyta</taxon>
        <taxon>Embryophyta</taxon>
        <taxon>Tracheophyta</taxon>
        <taxon>Spermatophyta</taxon>
        <taxon>Magnoliopsida</taxon>
        <taxon>eudicotyledons</taxon>
        <taxon>Gunneridae</taxon>
        <taxon>Pentapetalae</taxon>
        <taxon>rosids</taxon>
        <taxon>fabids</taxon>
        <taxon>Fabales</taxon>
        <taxon>Fabaceae</taxon>
        <taxon>Papilionoideae</taxon>
        <taxon>50 kb inversion clade</taxon>
        <taxon>NPAAA clade</taxon>
        <taxon>indigoferoid/millettioid clade</taxon>
        <taxon>Phaseoleae</taxon>
        <taxon>Vigna</taxon>
    </lineage>
</organism>
<accession>A0A0L9U4I1</accession>
<evidence type="ECO:0000313" key="1">
    <source>
        <dbReference type="EMBL" id="KOM37686.1"/>
    </source>
</evidence>
<dbReference type="EMBL" id="CM003373">
    <property type="protein sequence ID" value="KOM37686.1"/>
    <property type="molecule type" value="Genomic_DNA"/>
</dbReference>
<name>A0A0L9U4I1_PHAAN</name>
<dbReference type="Proteomes" id="UP000053144">
    <property type="component" value="Chromosome 3"/>
</dbReference>
<reference evidence="2" key="1">
    <citation type="journal article" date="2015" name="Proc. Natl. Acad. Sci. U.S.A.">
        <title>Genome sequencing of adzuki bean (Vigna angularis) provides insight into high starch and low fat accumulation and domestication.</title>
        <authorList>
            <person name="Yang K."/>
            <person name="Tian Z."/>
            <person name="Chen C."/>
            <person name="Luo L."/>
            <person name="Zhao B."/>
            <person name="Wang Z."/>
            <person name="Yu L."/>
            <person name="Li Y."/>
            <person name="Sun Y."/>
            <person name="Li W."/>
            <person name="Chen Y."/>
            <person name="Li Y."/>
            <person name="Zhang Y."/>
            <person name="Ai D."/>
            <person name="Zhao J."/>
            <person name="Shang C."/>
            <person name="Ma Y."/>
            <person name="Wu B."/>
            <person name="Wang M."/>
            <person name="Gao L."/>
            <person name="Sun D."/>
            <person name="Zhang P."/>
            <person name="Guo F."/>
            <person name="Wang W."/>
            <person name="Li Y."/>
            <person name="Wang J."/>
            <person name="Varshney R.K."/>
            <person name="Wang J."/>
            <person name="Ling H.Q."/>
            <person name="Wan P."/>
        </authorList>
    </citation>
    <scope>NUCLEOTIDE SEQUENCE</scope>
    <source>
        <strain evidence="2">cv. Jingnong 6</strain>
    </source>
</reference>
<evidence type="ECO:0000313" key="2">
    <source>
        <dbReference type="Proteomes" id="UP000053144"/>
    </source>
</evidence>
<proteinExistence type="predicted"/>
<gene>
    <name evidence="1" type="ORF">LR48_Vigan03g106800</name>
</gene>
<dbReference type="Gramene" id="KOM37686">
    <property type="protein sequence ID" value="KOM37686"/>
    <property type="gene ID" value="LR48_Vigan03g106800"/>
</dbReference>
<sequence>MGARHVSGSFLPKIRVQNWGKALPLLPPACREEKRRSSRLWSCLDGCSGDFCSGFCCVVFLSAGGGEMWLARSVWEDLDTWHDLVESSLGGVCIGNLGRCSRNGLVFGLGLWPVSEIRVYVGILGGARQQHRRERCSSVDSIWKAWASRGESWDVLEPPPKKRGYDSQLKGRAAATEERAGVVCTQKGKEHTLHSLALEKKD</sequence>